<comment type="caution">
    <text evidence="2">The sequence shown here is derived from an EMBL/GenBank/DDBJ whole genome shotgun (WGS) entry which is preliminary data.</text>
</comment>
<dbReference type="EMBL" id="CAMAPF010000052">
    <property type="protein sequence ID" value="CAH9085649.1"/>
    <property type="molecule type" value="Genomic_DNA"/>
</dbReference>
<name>A0AAV0CX34_9ASTE</name>
<feature type="region of interest" description="Disordered" evidence="1">
    <location>
        <begin position="1"/>
        <end position="45"/>
    </location>
</feature>
<gene>
    <name evidence="2" type="ORF">CEPIT_LOCUS9447</name>
</gene>
<dbReference type="AlphaFoldDB" id="A0AAV0CX34"/>
<reference evidence="2" key="1">
    <citation type="submission" date="2022-07" db="EMBL/GenBank/DDBJ databases">
        <authorList>
            <person name="Macas J."/>
            <person name="Novak P."/>
            <person name="Neumann P."/>
        </authorList>
    </citation>
    <scope>NUCLEOTIDE SEQUENCE</scope>
</reference>
<evidence type="ECO:0000313" key="3">
    <source>
        <dbReference type="Proteomes" id="UP001152523"/>
    </source>
</evidence>
<organism evidence="2 3">
    <name type="scientific">Cuscuta epithymum</name>
    <dbReference type="NCBI Taxonomy" id="186058"/>
    <lineage>
        <taxon>Eukaryota</taxon>
        <taxon>Viridiplantae</taxon>
        <taxon>Streptophyta</taxon>
        <taxon>Embryophyta</taxon>
        <taxon>Tracheophyta</taxon>
        <taxon>Spermatophyta</taxon>
        <taxon>Magnoliopsida</taxon>
        <taxon>eudicotyledons</taxon>
        <taxon>Gunneridae</taxon>
        <taxon>Pentapetalae</taxon>
        <taxon>asterids</taxon>
        <taxon>lamiids</taxon>
        <taxon>Solanales</taxon>
        <taxon>Convolvulaceae</taxon>
        <taxon>Cuscuteae</taxon>
        <taxon>Cuscuta</taxon>
        <taxon>Cuscuta subgen. Cuscuta</taxon>
    </lineage>
</organism>
<dbReference type="Proteomes" id="UP001152523">
    <property type="component" value="Unassembled WGS sequence"/>
</dbReference>
<accession>A0AAV0CX34</accession>
<evidence type="ECO:0000256" key="1">
    <source>
        <dbReference type="SAM" id="MobiDB-lite"/>
    </source>
</evidence>
<keyword evidence="3" id="KW-1185">Reference proteome</keyword>
<sequence>MFRSPIHSPYTPFEPQRYKRAKRIHTTQERRKEESSPQVRSSVRSADCLSDNLRLTRPIKAYKIPKEISQDEESVMVWFASIRVVEDFQIVRAKHNLAGTDLLS</sequence>
<feature type="compositionally biased region" description="Basic and acidic residues" evidence="1">
    <location>
        <begin position="26"/>
        <end position="35"/>
    </location>
</feature>
<evidence type="ECO:0000313" key="2">
    <source>
        <dbReference type="EMBL" id="CAH9085649.1"/>
    </source>
</evidence>
<protein>
    <submittedName>
        <fullName evidence="2">Uncharacterized protein</fullName>
    </submittedName>
</protein>
<proteinExistence type="predicted"/>